<feature type="transmembrane region" description="Helical" evidence="7">
    <location>
        <begin position="377"/>
        <end position="397"/>
    </location>
</feature>
<comment type="subcellular location">
    <subcellularLocation>
        <location evidence="1">Cell membrane</location>
        <topology evidence="1">Multi-pass membrane protein</topology>
    </subcellularLocation>
</comment>
<dbReference type="InterPro" id="IPR017800">
    <property type="entry name" value="ADOP"/>
</dbReference>
<feature type="domain" description="MacB-like periplasmic core" evidence="9">
    <location>
        <begin position="433"/>
        <end position="652"/>
    </location>
</feature>
<organism evidence="10 11">
    <name type="scientific">Tunturiibacter gelidiferens</name>
    <dbReference type="NCBI Taxonomy" id="3069689"/>
    <lineage>
        <taxon>Bacteria</taxon>
        <taxon>Pseudomonadati</taxon>
        <taxon>Acidobacteriota</taxon>
        <taxon>Terriglobia</taxon>
        <taxon>Terriglobales</taxon>
        <taxon>Acidobacteriaceae</taxon>
        <taxon>Tunturiibacter</taxon>
    </lineage>
</organism>
<evidence type="ECO:0000313" key="11">
    <source>
        <dbReference type="Proteomes" id="UP000535182"/>
    </source>
</evidence>
<dbReference type="Pfam" id="PF12704">
    <property type="entry name" value="MacB_PCD"/>
    <property type="match status" value="2"/>
</dbReference>
<feature type="transmembrane region" description="Helical" evidence="7">
    <location>
        <begin position="774"/>
        <end position="795"/>
    </location>
</feature>
<feature type="transmembrane region" description="Helical" evidence="7">
    <location>
        <begin position="325"/>
        <end position="357"/>
    </location>
</feature>
<dbReference type="RefSeq" id="WP_183974095.1">
    <property type="nucleotide sequence ID" value="NZ_JACHEB010000002.1"/>
</dbReference>
<evidence type="ECO:0000259" key="8">
    <source>
        <dbReference type="Pfam" id="PF02687"/>
    </source>
</evidence>
<accession>A0A9X0QBQ0</accession>
<name>A0A9X0QBQ0_9BACT</name>
<dbReference type="AlphaFoldDB" id="A0A9X0QBQ0"/>
<dbReference type="GO" id="GO:0005886">
    <property type="term" value="C:plasma membrane"/>
    <property type="evidence" value="ECO:0007669"/>
    <property type="project" value="UniProtKB-SubCell"/>
</dbReference>
<evidence type="ECO:0000256" key="6">
    <source>
        <dbReference type="ARBA" id="ARBA00038076"/>
    </source>
</evidence>
<dbReference type="NCBIfam" id="TIGR03434">
    <property type="entry name" value="ADOP"/>
    <property type="match status" value="1"/>
</dbReference>
<proteinExistence type="inferred from homology"/>
<dbReference type="InterPro" id="IPR025857">
    <property type="entry name" value="MacB_PCD"/>
</dbReference>
<comment type="caution">
    <text evidence="10">The sequence shown here is derived from an EMBL/GenBank/DDBJ whole genome shotgun (WGS) entry which is preliminary data.</text>
</comment>
<protein>
    <submittedName>
        <fullName evidence="10">Permease</fullName>
    </submittedName>
</protein>
<gene>
    <name evidence="10" type="ORF">HDF14_001022</name>
</gene>
<reference evidence="10 11" key="1">
    <citation type="submission" date="2020-08" db="EMBL/GenBank/DDBJ databases">
        <title>Genomic Encyclopedia of Type Strains, Phase IV (KMG-V): Genome sequencing to study the core and pangenomes of soil and plant-associated prokaryotes.</title>
        <authorList>
            <person name="Whitman W."/>
        </authorList>
    </citation>
    <scope>NUCLEOTIDE SEQUENCE [LARGE SCALE GENOMIC DNA]</scope>
    <source>
        <strain evidence="10 11">X5P2</strain>
    </source>
</reference>
<feature type="transmembrane region" description="Helical" evidence="7">
    <location>
        <begin position="688"/>
        <end position="711"/>
    </location>
</feature>
<feature type="domain" description="ABC3 transporter permease C-terminal" evidence="8">
    <location>
        <begin position="691"/>
        <end position="801"/>
    </location>
</feature>
<evidence type="ECO:0000256" key="4">
    <source>
        <dbReference type="ARBA" id="ARBA00022989"/>
    </source>
</evidence>
<keyword evidence="2" id="KW-1003">Cell membrane</keyword>
<dbReference type="PANTHER" id="PTHR30572">
    <property type="entry name" value="MEMBRANE COMPONENT OF TRANSPORTER-RELATED"/>
    <property type="match status" value="1"/>
</dbReference>
<sequence length="810" mass="86693">MNADIRLAFRQLAKAPGFALTAVLTLALAIGANAIVFSVLNALILRPLNVPNAETLFMLERAYGSDSSPSESYPDYRDLRDRNRSFDSLVLYNIMGGVGLDTGHGNPSVVWPYTVSGNYFDALGIQPYLGRFIHASEEHGPNSVPEIVLSYALWHSSFNGDPAAVGRTVQINKHPFTVIGVAPQNFRGTELFFAPDLWAPIVNSPQITDWFSLEERGNHSAWAIGHLKPGVTPAAATADLNTIANSLAKTYPKSDDGIKFSLSRPGLAGNTLGRPTRAFMFGLMLLAGLILLAACANLGSLFAARAADRSREIAVRMALGSRRKLIFRQLITEGVLVSLAGGICGTAGAVVILRALSTWRPIPNIPINIPVNPDVNTYALAFLLAVFSGLFFGLVPIRQILRSDPWQIIRSGSTSVGGARRLTLRDVLLGLQIAICAVLVTASLVAVRGLARSLQSNYGIQPKNVMLVKTDLKMAGYDGDKRVPMQKRMLDAAAAIPGVDAVGYASRLPLSIGGGDSDVYADATTDLRPTNAAADAQNFNVSPDYFRAAGTALLVGRTFTMHDEDKAPIVAVVNREFARKVFGSVDKAIGSHFKFWGGDRAEVVGVVEDGKYETLTEDPKPAMFFSFLQHPASDARLIVRSQRDPQELAAALQHSMRNLDPALPLEILTWHSELDSALFASRVATVSLGALGLLGAMLAITGIFGMAAYTVSKRLRELGIRIALGAGQQELLGAALGRTFRLLAIGSIAGMILGVLATRVLSSIVYQATPKDPVILGGVILTMLCVGLVAALVPARRALAVDPMILLREE</sequence>
<dbReference type="GO" id="GO:0022857">
    <property type="term" value="F:transmembrane transporter activity"/>
    <property type="evidence" value="ECO:0007669"/>
    <property type="project" value="TreeGrafter"/>
</dbReference>
<dbReference type="InterPro" id="IPR003838">
    <property type="entry name" value="ABC3_permease_C"/>
</dbReference>
<evidence type="ECO:0000256" key="2">
    <source>
        <dbReference type="ARBA" id="ARBA00022475"/>
    </source>
</evidence>
<keyword evidence="4 7" id="KW-1133">Transmembrane helix</keyword>
<feature type="transmembrane region" description="Helical" evidence="7">
    <location>
        <begin position="279"/>
        <end position="304"/>
    </location>
</feature>
<evidence type="ECO:0000259" key="9">
    <source>
        <dbReference type="Pfam" id="PF12704"/>
    </source>
</evidence>
<dbReference type="Proteomes" id="UP000535182">
    <property type="component" value="Unassembled WGS sequence"/>
</dbReference>
<evidence type="ECO:0000256" key="7">
    <source>
        <dbReference type="SAM" id="Phobius"/>
    </source>
</evidence>
<evidence type="ECO:0000256" key="1">
    <source>
        <dbReference type="ARBA" id="ARBA00004651"/>
    </source>
</evidence>
<dbReference type="InterPro" id="IPR050250">
    <property type="entry name" value="Macrolide_Exporter_MacB"/>
</dbReference>
<feature type="domain" description="MacB-like periplasmic core" evidence="9">
    <location>
        <begin position="20"/>
        <end position="242"/>
    </location>
</feature>
<keyword evidence="3 7" id="KW-0812">Transmembrane</keyword>
<keyword evidence="11" id="KW-1185">Reference proteome</keyword>
<feature type="domain" description="ABC3 transporter permease C-terminal" evidence="8">
    <location>
        <begin position="285"/>
        <end position="405"/>
    </location>
</feature>
<feature type="transmembrane region" description="Helical" evidence="7">
    <location>
        <begin position="427"/>
        <end position="447"/>
    </location>
</feature>
<evidence type="ECO:0000313" key="10">
    <source>
        <dbReference type="EMBL" id="MBB5327417.1"/>
    </source>
</evidence>
<dbReference type="Pfam" id="PF02687">
    <property type="entry name" value="FtsX"/>
    <property type="match status" value="2"/>
</dbReference>
<dbReference type="PANTHER" id="PTHR30572:SF4">
    <property type="entry name" value="ABC TRANSPORTER PERMEASE YTRF"/>
    <property type="match status" value="1"/>
</dbReference>
<evidence type="ECO:0000256" key="3">
    <source>
        <dbReference type="ARBA" id="ARBA00022692"/>
    </source>
</evidence>
<keyword evidence="5 7" id="KW-0472">Membrane</keyword>
<feature type="transmembrane region" description="Helical" evidence="7">
    <location>
        <begin position="742"/>
        <end position="762"/>
    </location>
</feature>
<comment type="similarity">
    <text evidence="6">Belongs to the ABC-4 integral membrane protein family.</text>
</comment>
<dbReference type="EMBL" id="JACHEB010000002">
    <property type="protein sequence ID" value="MBB5327417.1"/>
    <property type="molecule type" value="Genomic_DNA"/>
</dbReference>
<evidence type="ECO:0000256" key="5">
    <source>
        <dbReference type="ARBA" id="ARBA00023136"/>
    </source>
</evidence>